<dbReference type="GO" id="GO:0046872">
    <property type="term" value="F:metal ion binding"/>
    <property type="evidence" value="ECO:0007669"/>
    <property type="project" value="UniProtKB-KW"/>
</dbReference>
<dbReference type="PROSITE" id="PS51296">
    <property type="entry name" value="RIESKE"/>
    <property type="match status" value="1"/>
</dbReference>
<dbReference type="InterPro" id="IPR036922">
    <property type="entry name" value="Rieske_2Fe-2S_sf"/>
</dbReference>
<dbReference type="Pfam" id="PF00355">
    <property type="entry name" value="Rieske"/>
    <property type="match status" value="1"/>
</dbReference>
<keyword evidence="4" id="KW-0411">Iron-sulfur</keyword>
<dbReference type="Gene3D" id="2.102.10.10">
    <property type="entry name" value="Rieske [2Fe-2S] iron-sulphur domain"/>
    <property type="match status" value="1"/>
</dbReference>
<keyword evidence="7" id="KW-1133">Transmembrane helix</keyword>
<evidence type="ECO:0000256" key="6">
    <source>
        <dbReference type="ARBA" id="ARBA00034078"/>
    </source>
</evidence>
<dbReference type="GO" id="GO:0004497">
    <property type="term" value="F:monooxygenase activity"/>
    <property type="evidence" value="ECO:0007669"/>
    <property type="project" value="UniProtKB-ARBA"/>
</dbReference>
<keyword evidence="7" id="KW-0812">Transmembrane</keyword>
<protein>
    <submittedName>
        <fullName evidence="9">Rieske 2Fe-2S domain-containing protein</fullName>
    </submittedName>
</protein>
<keyword evidence="5" id="KW-1015">Disulfide bond</keyword>
<dbReference type="EMBL" id="CP062983">
    <property type="protein sequence ID" value="QPC83110.1"/>
    <property type="molecule type" value="Genomic_DNA"/>
</dbReference>
<accession>A0A7S8E9Y9</accession>
<gene>
    <name evidence="9" type="ORF">G4Y79_01670</name>
</gene>
<reference evidence="9 10" key="1">
    <citation type="submission" date="2020-02" db="EMBL/GenBank/DDBJ databases">
        <authorList>
            <person name="Zheng R.K."/>
            <person name="Sun C.M."/>
        </authorList>
    </citation>
    <scope>NUCLEOTIDE SEQUENCE [LARGE SCALE GENOMIC DNA]</scope>
    <source>
        <strain evidence="10">rifampicinis</strain>
    </source>
</reference>
<dbReference type="SUPFAM" id="SSF50022">
    <property type="entry name" value="ISP domain"/>
    <property type="match status" value="1"/>
</dbReference>
<dbReference type="GO" id="GO:0051537">
    <property type="term" value="F:2 iron, 2 sulfur cluster binding"/>
    <property type="evidence" value="ECO:0007669"/>
    <property type="project" value="UniProtKB-KW"/>
</dbReference>
<evidence type="ECO:0000256" key="7">
    <source>
        <dbReference type="SAM" id="Phobius"/>
    </source>
</evidence>
<dbReference type="Proteomes" id="UP000594468">
    <property type="component" value="Chromosome"/>
</dbReference>
<evidence type="ECO:0000256" key="1">
    <source>
        <dbReference type="ARBA" id="ARBA00022714"/>
    </source>
</evidence>
<dbReference type="InterPro" id="IPR005805">
    <property type="entry name" value="Rieske_Fe-S_prot_C"/>
</dbReference>
<organism evidence="9 10">
    <name type="scientific">Phototrophicus methaneseepsis</name>
    <dbReference type="NCBI Taxonomy" id="2710758"/>
    <lineage>
        <taxon>Bacteria</taxon>
        <taxon>Bacillati</taxon>
        <taxon>Chloroflexota</taxon>
        <taxon>Candidatus Thermofontia</taxon>
        <taxon>Phototrophicales</taxon>
        <taxon>Phototrophicaceae</taxon>
        <taxon>Phototrophicus</taxon>
    </lineage>
</organism>
<evidence type="ECO:0000313" key="9">
    <source>
        <dbReference type="EMBL" id="QPC83110.1"/>
    </source>
</evidence>
<evidence type="ECO:0000259" key="8">
    <source>
        <dbReference type="PROSITE" id="PS51296"/>
    </source>
</evidence>
<evidence type="ECO:0000256" key="2">
    <source>
        <dbReference type="ARBA" id="ARBA00022723"/>
    </source>
</evidence>
<dbReference type="GO" id="GO:0016705">
    <property type="term" value="F:oxidoreductase activity, acting on paired donors, with incorporation or reduction of molecular oxygen"/>
    <property type="evidence" value="ECO:0007669"/>
    <property type="project" value="UniProtKB-ARBA"/>
</dbReference>
<name>A0A7S8E9Y9_9CHLR</name>
<feature type="transmembrane region" description="Helical" evidence="7">
    <location>
        <begin position="32"/>
        <end position="55"/>
    </location>
</feature>
<proteinExistence type="predicted"/>
<keyword evidence="3" id="KW-0408">Iron</keyword>
<evidence type="ECO:0000256" key="4">
    <source>
        <dbReference type="ARBA" id="ARBA00023014"/>
    </source>
</evidence>
<evidence type="ECO:0000256" key="5">
    <source>
        <dbReference type="ARBA" id="ARBA00023157"/>
    </source>
</evidence>
<sequence>MATASVSQRRVTSNVEITEVAISPPNRREFLYYIWSASMFMLLWEFVGIGLWFAYPRFRVGEFGGTFSFDPAEIPSAGAAPFSVPTGRFHVSHLADDSLVVLYQVCTHLGCIPKWVPSNQRFECPCHGSKYELNGKWIEGPAPRSLDRFFTTLVFTDRTTLSSNEAGDPIPLEGREVSEVQIDTSKRILRNGRI</sequence>
<dbReference type="GO" id="GO:0016020">
    <property type="term" value="C:membrane"/>
    <property type="evidence" value="ECO:0007669"/>
    <property type="project" value="InterPro"/>
</dbReference>
<dbReference type="InterPro" id="IPR014349">
    <property type="entry name" value="Rieske_Fe-S_prot"/>
</dbReference>
<dbReference type="PANTHER" id="PTHR10134">
    <property type="entry name" value="CYTOCHROME B-C1 COMPLEX SUBUNIT RIESKE, MITOCHONDRIAL"/>
    <property type="match status" value="1"/>
</dbReference>
<dbReference type="AlphaFoldDB" id="A0A7S8E9Y9"/>
<evidence type="ECO:0000313" key="10">
    <source>
        <dbReference type="Proteomes" id="UP000594468"/>
    </source>
</evidence>
<keyword evidence="2" id="KW-0479">Metal-binding</keyword>
<comment type="cofactor">
    <cofactor evidence="6">
        <name>[2Fe-2S] cluster</name>
        <dbReference type="ChEBI" id="CHEBI:190135"/>
    </cofactor>
</comment>
<dbReference type="InterPro" id="IPR017941">
    <property type="entry name" value="Rieske_2Fe-2S"/>
</dbReference>
<dbReference type="PRINTS" id="PR00162">
    <property type="entry name" value="RIESKE"/>
</dbReference>
<keyword evidence="1" id="KW-0001">2Fe-2S</keyword>
<keyword evidence="7" id="KW-0472">Membrane</keyword>
<keyword evidence="10" id="KW-1185">Reference proteome</keyword>
<evidence type="ECO:0000256" key="3">
    <source>
        <dbReference type="ARBA" id="ARBA00023004"/>
    </source>
</evidence>
<feature type="domain" description="Rieske" evidence="8">
    <location>
        <begin position="66"/>
        <end position="149"/>
    </location>
</feature>
<dbReference type="KEGG" id="pmet:G4Y79_01670"/>